<dbReference type="Pfam" id="PF13810">
    <property type="entry name" value="DUF4185"/>
    <property type="match status" value="1"/>
</dbReference>
<reference evidence="3 4" key="1">
    <citation type="submission" date="2016-01" db="EMBL/GenBank/DDBJ databases">
        <title>The new phylogeny of the genus Mycobacterium.</title>
        <authorList>
            <person name="Tarcisio F."/>
            <person name="Conor M."/>
            <person name="Antonella G."/>
            <person name="Elisabetta G."/>
            <person name="Giulia F.S."/>
            <person name="Sara T."/>
            <person name="Anna F."/>
            <person name="Clotilde B."/>
            <person name="Roberto B."/>
            <person name="Veronica D.S."/>
            <person name="Fabio R."/>
            <person name="Monica P."/>
            <person name="Olivier J."/>
            <person name="Enrico T."/>
            <person name="Nicola S."/>
        </authorList>
    </citation>
    <scope>NUCLEOTIDE SEQUENCE [LARGE SCALE GENOMIC DNA]</scope>
    <source>
        <strain evidence="3 4">DSM 45541</strain>
    </source>
</reference>
<reference evidence="2" key="2">
    <citation type="submission" date="2022-12" db="EMBL/GenBank/DDBJ databases">
        <title>Whole genome sequence of Mycolicibacterium iranicum strain SBH312.</title>
        <authorList>
            <person name="Jani J."/>
            <person name="Arifin Mustapha Z."/>
            <person name="Ahmed K."/>
            <person name="Kai Ling C."/>
        </authorList>
    </citation>
    <scope>NUCLEOTIDE SEQUENCE</scope>
    <source>
        <strain evidence="2">SBH312</strain>
    </source>
</reference>
<name>A0A1X1X0B1_MYCIR</name>
<keyword evidence="5" id="KW-1185">Reference proteome</keyword>
<dbReference type="Proteomes" id="UP001084650">
    <property type="component" value="Unassembled WGS sequence"/>
</dbReference>
<feature type="domain" description="DUF4185" evidence="1">
    <location>
        <begin position="198"/>
        <end position="327"/>
    </location>
</feature>
<evidence type="ECO:0000259" key="1">
    <source>
        <dbReference type="Pfam" id="PF13810"/>
    </source>
</evidence>
<dbReference type="InterPro" id="IPR025442">
    <property type="entry name" value="DUF4185"/>
</dbReference>
<sequence>MSISVIRAQNPQEVVYAGGDLATKASALDELVGEQVRALNQLKQDWSGSAANAAVAAAYRNIQHQHWQHEKLAALANAMKSGGGTLVAVRDVLLAWVDIASTLFDVSDAGVVTPRPPNDTAPWVAIAASYTKIIQQLIESFVTTDQTVSTGISAINAGWLPGNNPLPGNIDPDSLNSEQLKWMQSLAGSGYPDTGEGGVGVPNTDLSIMGMTPDGRLFTIQGDTGVGMGETGGPGPRPAEGGHNNIIFWRMDEHGKWVVDEVVNDPFPNTPGRLPKQAEDISTIPTSTFNNGDTMYTSVMNVKNWDDGTWQTRSSQLYKSTDGVTWSPPQLVTAQPGAYGVFQSPLSGGDSIDASISLWKPYGTHLVQIQNSDTRGLGAY</sequence>
<proteinExistence type="predicted"/>
<dbReference type="EMBL" id="LQPC01000010">
    <property type="protein sequence ID" value="ORV92193.1"/>
    <property type="molecule type" value="Genomic_DNA"/>
</dbReference>
<dbReference type="Proteomes" id="UP000193622">
    <property type="component" value="Unassembled WGS sequence"/>
</dbReference>
<accession>A0A1X1X0B1</accession>
<dbReference type="RefSeq" id="WP_085171961.1">
    <property type="nucleotide sequence ID" value="NZ_JAPQYE010000024.1"/>
</dbReference>
<organism evidence="3 4">
    <name type="scientific">Mycolicibacterium iranicum</name>
    <name type="common">Mycobacterium iranicum</name>
    <dbReference type="NCBI Taxonomy" id="912594"/>
    <lineage>
        <taxon>Bacteria</taxon>
        <taxon>Bacillati</taxon>
        <taxon>Actinomycetota</taxon>
        <taxon>Actinomycetes</taxon>
        <taxon>Mycobacteriales</taxon>
        <taxon>Mycobacteriaceae</taxon>
        <taxon>Mycolicibacterium</taxon>
    </lineage>
</organism>
<evidence type="ECO:0000313" key="2">
    <source>
        <dbReference type="EMBL" id="MCZ0732057.1"/>
    </source>
</evidence>
<dbReference type="AlphaFoldDB" id="A0A1X1X0B1"/>
<dbReference type="InterPro" id="IPR036689">
    <property type="entry name" value="ESAT-6-like_sf"/>
</dbReference>
<dbReference type="EMBL" id="JAPQYE010000024">
    <property type="protein sequence ID" value="MCZ0732057.1"/>
    <property type="molecule type" value="Genomic_DNA"/>
</dbReference>
<comment type="caution">
    <text evidence="3">The sequence shown here is derived from an EMBL/GenBank/DDBJ whole genome shotgun (WGS) entry which is preliminary data.</text>
</comment>
<evidence type="ECO:0000313" key="5">
    <source>
        <dbReference type="Proteomes" id="UP001084650"/>
    </source>
</evidence>
<gene>
    <name evidence="3" type="ORF">AWC12_02865</name>
    <name evidence="2" type="ORF">OY187_28800</name>
</gene>
<evidence type="ECO:0000313" key="3">
    <source>
        <dbReference type="EMBL" id="ORV92193.1"/>
    </source>
</evidence>
<protein>
    <submittedName>
        <fullName evidence="2">DUF4185 domain-containing protein</fullName>
    </submittedName>
</protein>
<dbReference type="SUPFAM" id="SSF140453">
    <property type="entry name" value="EsxAB dimer-like"/>
    <property type="match status" value="1"/>
</dbReference>
<evidence type="ECO:0000313" key="4">
    <source>
        <dbReference type="Proteomes" id="UP000193622"/>
    </source>
</evidence>